<dbReference type="Gene3D" id="2.170.190.11">
    <property type="entry name" value="Molybdopterin biosynthesis moea protein, domain 3"/>
    <property type="match status" value="1"/>
</dbReference>
<dbReference type="Pfam" id="PF03454">
    <property type="entry name" value="MoeA_C"/>
    <property type="match status" value="1"/>
</dbReference>
<dbReference type="CDD" id="cd00887">
    <property type="entry name" value="MoeA"/>
    <property type="match status" value="1"/>
</dbReference>
<evidence type="ECO:0000256" key="1">
    <source>
        <dbReference type="ARBA" id="ARBA00002901"/>
    </source>
</evidence>
<evidence type="ECO:0000256" key="2">
    <source>
        <dbReference type="ARBA" id="ARBA00005046"/>
    </source>
</evidence>
<accession>A0ABX1R3U0</accession>
<dbReference type="EMBL" id="JAATNW010000007">
    <property type="protein sequence ID" value="NMH61112.1"/>
    <property type="molecule type" value="Genomic_DNA"/>
</dbReference>
<dbReference type="NCBIfam" id="NF045515">
    <property type="entry name" value="Glp_gephyrin"/>
    <property type="match status" value="1"/>
</dbReference>
<evidence type="ECO:0000259" key="7">
    <source>
        <dbReference type="SMART" id="SM00852"/>
    </source>
</evidence>
<dbReference type="EC" id="2.10.1.1" evidence="6"/>
<dbReference type="PROSITE" id="PS01079">
    <property type="entry name" value="MOCF_BIOSYNTHESIS_2"/>
    <property type="match status" value="1"/>
</dbReference>
<keyword evidence="6" id="KW-0808">Transferase</keyword>
<dbReference type="InterPro" id="IPR001453">
    <property type="entry name" value="MoaB/Mog_dom"/>
</dbReference>
<protein>
    <recommendedName>
        <fullName evidence="6">Molybdopterin molybdenumtransferase</fullName>
        <ecNumber evidence="6">2.10.1.1</ecNumber>
    </recommendedName>
</protein>
<dbReference type="InterPro" id="IPR005110">
    <property type="entry name" value="MoeA_linker/N"/>
</dbReference>
<gene>
    <name evidence="8" type="ORF">HCJ96_13855</name>
</gene>
<dbReference type="Proteomes" id="UP000709336">
    <property type="component" value="Unassembled WGS sequence"/>
</dbReference>
<dbReference type="RefSeq" id="WP_169211666.1">
    <property type="nucleotide sequence ID" value="NZ_JAATNW010000007.1"/>
</dbReference>
<dbReference type="InterPro" id="IPR036688">
    <property type="entry name" value="MoeA_C_domain_IV_sf"/>
</dbReference>
<dbReference type="InterPro" id="IPR036425">
    <property type="entry name" value="MoaB/Mog-like_dom_sf"/>
</dbReference>
<comment type="pathway">
    <text evidence="2 6">Cofactor biosynthesis; molybdopterin biosynthesis.</text>
</comment>
<dbReference type="Gene3D" id="2.40.340.10">
    <property type="entry name" value="MoeA, C-terminal, domain IV"/>
    <property type="match status" value="1"/>
</dbReference>
<evidence type="ECO:0000256" key="4">
    <source>
        <dbReference type="ARBA" id="ARBA00023150"/>
    </source>
</evidence>
<dbReference type="NCBIfam" id="TIGR00177">
    <property type="entry name" value="molyb_syn"/>
    <property type="match status" value="1"/>
</dbReference>
<comment type="function">
    <text evidence="1 6">Catalyzes the insertion of molybdate into adenylated molybdopterin with the concomitant release of AMP.</text>
</comment>
<dbReference type="Gene3D" id="3.40.980.10">
    <property type="entry name" value="MoaB/Mog-like domain"/>
    <property type="match status" value="1"/>
</dbReference>
<dbReference type="PANTHER" id="PTHR10192:SF5">
    <property type="entry name" value="GEPHYRIN"/>
    <property type="match status" value="1"/>
</dbReference>
<keyword evidence="6" id="KW-0479">Metal-binding</keyword>
<dbReference type="Pfam" id="PF03453">
    <property type="entry name" value="MoeA_N"/>
    <property type="match status" value="1"/>
</dbReference>
<keyword evidence="6" id="KW-0500">Molybdenum</keyword>
<comment type="catalytic activity">
    <reaction evidence="5">
        <text>adenylyl-molybdopterin + molybdate = Mo-molybdopterin + AMP + H(+)</text>
        <dbReference type="Rhea" id="RHEA:35047"/>
        <dbReference type="ChEBI" id="CHEBI:15378"/>
        <dbReference type="ChEBI" id="CHEBI:36264"/>
        <dbReference type="ChEBI" id="CHEBI:62727"/>
        <dbReference type="ChEBI" id="CHEBI:71302"/>
        <dbReference type="ChEBI" id="CHEBI:456215"/>
        <dbReference type="EC" id="2.10.1.1"/>
    </reaction>
</comment>
<evidence type="ECO:0000313" key="8">
    <source>
        <dbReference type="EMBL" id="NMH61112.1"/>
    </source>
</evidence>
<name>A0ABX1R3U0_9ALTE</name>
<dbReference type="InterPro" id="IPR036135">
    <property type="entry name" value="MoeA_linker/N_sf"/>
</dbReference>
<feature type="domain" description="MoaB/Mog" evidence="7">
    <location>
        <begin position="183"/>
        <end position="320"/>
    </location>
</feature>
<dbReference type="PANTHER" id="PTHR10192">
    <property type="entry name" value="MOLYBDOPTERIN BIOSYNTHESIS PROTEIN"/>
    <property type="match status" value="1"/>
</dbReference>
<comment type="similarity">
    <text evidence="3 6">Belongs to the MoeA family.</text>
</comment>
<evidence type="ECO:0000256" key="6">
    <source>
        <dbReference type="RuleBase" id="RU365090"/>
    </source>
</evidence>
<comment type="cofactor">
    <cofactor evidence="6">
        <name>Mg(2+)</name>
        <dbReference type="ChEBI" id="CHEBI:18420"/>
    </cofactor>
</comment>
<proteinExistence type="inferred from homology"/>
<dbReference type="Gene3D" id="3.90.105.10">
    <property type="entry name" value="Molybdopterin biosynthesis moea protein, domain 2"/>
    <property type="match status" value="1"/>
</dbReference>
<dbReference type="SUPFAM" id="SSF63882">
    <property type="entry name" value="MoeA N-terminal region -like"/>
    <property type="match status" value="1"/>
</dbReference>
<evidence type="ECO:0000256" key="3">
    <source>
        <dbReference type="ARBA" id="ARBA00010763"/>
    </source>
</evidence>
<sequence>MQQTVSSSLLPLAEALAKIHQIVAPITATEIVPLNHAINRVIAQDVFSTIDVPGSDSSAMDGYALCFHRTADHLQFEVIGEITAGMAASFSLNQGQAARIMTGAPLPPNTDAVVMQENVIADDKVVELKSLPIRNANIRRSGADICRGETLLRPGERLTAARLMLCASAGIDTVEVYKKIRVGIVSTGNEVIEPGTPLSQGMLYDCNRIGIASLLQPLNVEVTDYGIVPDRLAALQTVFTQAESEVDVLISSGGVSVGAADLVKEALSQSGQIDFWKVAIKPGKPFALGRIGTLLFCGLPGNPVSAFVTAQKLVIPAIKQLQHELMPHPIEGYFIHAKLMRDIDRQPGRQEFLRANLSQNEQGELVVAPQAKQSSAALQALALANCYIVVPAEVSRIAAGNFVDVEPF</sequence>
<organism evidence="8 9">
    <name type="scientific">Alteromonas ponticola</name>
    <dbReference type="NCBI Taxonomy" id="2720613"/>
    <lineage>
        <taxon>Bacteria</taxon>
        <taxon>Pseudomonadati</taxon>
        <taxon>Pseudomonadota</taxon>
        <taxon>Gammaproteobacteria</taxon>
        <taxon>Alteromonadales</taxon>
        <taxon>Alteromonadaceae</taxon>
        <taxon>Alteromonas/Salinimonas group</taxon>
        <taxon>Alteromonas</taxon>
    </lineage>
</organism>
<dbReference type="SUPFAM" id="SSF63867">
    <property type="entry name" value="MoeA C-terminal domain-like"/>
    <property type="match status" value="1"/>
</dbReference>
<dbReference type="Pfam" id="PF00994">
    <property type="entry name" value="MoCF_biosynth"/>
    <property type="match status" value="1"/>
</dbReference>
<dbReference type="InterPro" id="IPR008284">
    <property type="entry name" value="MoCF_biosynth_CS"/>
</dbReference>
<evidence type="ECO:0000313" key="9">
    <source>
        <dbReference type="Proteomes" id="UP000709336"/>
    </source>
</evidence>
<keyword evidence="6" id="KW-0460">Magnesium</keyword>
<evidence type="ECO:0000256" key="5">
    <source>
        <dbReference type="ARBA" id="ARBA00047317"/>
    </source>
</evidence>
<reference evidence="8 9" key="1">
    <citation type="submission" date="2020-03" db="EMBL/GenBank/DDBJ databases">
        <title>Alteromonas ponticola sp. nov., isolated from seawater.</title>
        <authorList>
            <person name="Yoon J.-H."/>
            <person name="Kim Y.-O."/>
        </authorList>
    </citation>
    <scope>NUCLEOTIDE SEQUENCE [LARGE SCALE GENOMIC DNA]</scope>
    <source>
        <strain evidence="8 9">MYP5</strain>
    </source>
</reference>
<dbReference type="InterPro" id="IPR038987">
    <property type="entry name" value="MoeA-like"/>
</dbReference>
<dbReference type="SUPFAM" id="SSF53218">
    <property type="entry name" value="Molybdenum cofactor biosynthesis proteins"/>
    <property type="match status" value="1"/>
</dbReference>
<comment type="caution">
    <text evidence="8">The sequence shown here is derived from an EMBL/GenBank/DDBJ whole genome shotgun (WGS) entry which is preliminary data.</text>
</comment>
<dbReference type="InterPro" id="IPR005111">
    <property type="entry name" value="MoeA_C_domain_IV"/>
</dbReference>
<keyword evidence="4 6" id="KW-0501">Molybdenum cofactor biosynthesis</keyword>
<dbReference type="SMART" id="SM00852">
    <property type="entry name" value="MoCF_biosynth"/>
    <property type="match status" value="1"/>
</dbReference>
<keyword evidence="9" id="KW-1185">Reference proteome</keyword>